<dbReference type="AlphaFoldDB" id="A0A494X035"/>
<evidence type="ECO:0000313" key="4">
    <source>
        <dbReference type="Proteomes" id="UP000271256"/>
    </source>
</evidence>
<dbReference type="Pfam" id="PF00395">
    <property type="entry name" value="SLH"/>
    <property type="match status" value="3"/>
</dbReference>
<organism evidence="3 4">
    <name type="scientific">Desulfofundulus salinus</name>
    <dbReference type="NCBI Taxonomy" id="2419843"/>
    <lineage>
        <taxon>Bacteria</taxon>
        <taxon>Bacillati</taxon>
        <taxon>Bacillota</taxon>
        <taxon>Clostridia</taxon>
        <taxon>Eubacteriales</taxon>
        <taxon>Peptococcaceae</taxon>
        <taxon>Desulfofundulus</taxon>
    </lineage>
</organism>
<protein>
    <recommendedName>
        <fullName evidence="2">SLH domain-containing protein</fullName>
    </recommendedName>
</protein>
<feature type="domain" description="SLH" evidence="2">
    <location>
        <begin position="488"/>
        <end position="544"/>
    </location>
</feature>
<keyword evidence="4" id="KW-1185">Reference proteome</keyword>
<evidence type="ECO:0000256" key="1">
    <source>
        <dbReference type="ARBA" id="ARBA00022737"/>
    </source>
</evidence>
<feature type="domain" description="SLH" evidence="2">
    <location>
        <begin position="353"/>
        <end position="416"/>
    </location>
</feature>
<dbReference type="InterPro" id="IPR001119">
    <property type="entry name" value="SLH_dom"/>
</dbReference>
<dbReference type="InterPro" id="IPR051465">
    <property type="entry name" value="Cell_Envelope_Struct_Comp"/>
</dbReference>
<sequence length="544" mass="59281">MMEAVSMKTRHFCRRLSVLAVAVCFFAGLLMPLGVPGRVEAAVSPLADKAVQFLHRDYLKNGLINSEVGVGSYAFYVLSQAGVDAGAWVRQGVSFREAVLKAVRDDLDKAGEVRAKQLAQDLVAMQALGEKDLAGRLLQVLKNRQTDKGFEDIGPLSIYSNMPSFDLLSRAGLMDQINTGLARNYILEKQYVKAQNAQYGSWGSLDGNAYYADFMATAQAVRVLHYLDPEKKDPQVQEAIKNGLAWIQKQQKADGSFVAGMDDPVIDTAEVIVTLKTLGMDPAAWKSGTGKSAVDYLMSKALNADGSFGTSGNAMDATWVLWACLALEGKAKNQATQPQPGPQEESGRQTQPGMVASFTDLKGHWAEGAINRLVQMQVASGYPDGTFKPEEQVTRYEIASMMVRLLKPAAVSWQDLLMLDREFKDSRYIPQWAHEAVAVALREGLISGYPQPDGTLIFKGEEPVSRAELAAVMARIIEKKCGEVAPKELDFADADQIPAWAKEAVGVAYAKGVAGGYPDRTFRAEKKVTRAEAAAMLLRLTDVL</sequence>
<proteinExistence type="predicted"/>
<dbReference type="Proteomes" id="UP000271256">
    <property type="component" value="Unassembled WGS sequence"/>
</dbReference>
<dbReference type="Gene3D" id="1.50.10.20">
    <property type="match status" value="1"/>
</dbReference>
<dbReference type="EMBL" id="RBWE01000001">
    <property type="protein sequence ID" value="RKO66557.1"/>
    <property type="molecule type" value="Genomic_DNA"/>
</dbReference>
<evidence type="ECO:0000313" key="3">
    <source>
        <dbReference type="EMBL" id="RKO66557.1"/>
    </source>
</evidence>
<name>A0A494X035_9FIRM</name>
<keyword evidence="1" id="KW-0677">Repeat</keyword>
<dbReference type="PROSITE" id="PS51272">
    <property type="entry name" value="SLH"/>
    <property type="match status" value="3"/>
</dbReference>
<dbReference type="OrthoDB" id="411361at2"/>
<accession>A0A494X035</accession>
<dbReference type="PANTHER" id="PTHR43308:SF5">
    <property type="entry name" value="S-LAYER PROTEIN _ PEPTIDOGLYCAN ENDO-BETA-N-ACETYLGLUCOSAMINIDASE"/>
    <property type="match status" value="1"/>
</dbReference>
<dbReference type="InterPro" id="IPR008930">
    <property type="entry name" value="Terpenoid_cyclase/PrenylTrfase"/>
</dbReference>
<reference evidence="3 4" key="1">
    <citation type="submission" date="2018-10" db="EMBL/GenBank/DDBJ databases">
        <authorList>
            <person name="Grouzdev D.S."/>
            <person name="Krutkina M.S."/>
            <person name="Tourova T.P."/>
            <person name="Nazina T.N."/>
        </authorList>
    </citation>
    <scope>NUCLEOTIDE SEQUENCE [LARGE SCALE GENOMIC DNA]</scope>
    <source>
        <strain evidence="3 4">435</strain>
    </source>
</reference>
<dbReference type="PANTHER" id="PTHR43308">
    <property type="entry name" value="OUTER MEMBRANE PROTEIN ALPHA-RELATED"/>
    <property type="match status" value="1"/>
</dbReference>
<feature type="domain" description="SLH" evidence="2">
    <location>
        <begin position="420"/>
        <end position="487"/>
    </location>
</feature>
<gene>
    <name evidence="3" type="ORF">D7024_06070</name>
</gene>
<comment type="caution">
    <text evidence="3">The sequence shown here is derived from an EMBL/GenBank/DDBJ whole genome shotgun (WGS) entry which is preliminary data.</text>
</comment>
<evidence type="ECO:0000259" key="2">
    <source>
        <dbReference type="PROSITE" id="PS51272"/>
    </source>
</evidence>
<dbReference type="SUPFAM" id="SSF48239">
    <property type="entry name" value="Terpenoid cyclases/Protein prenyltransferases"/>
    <property type="match status" value="1"/>
</dbReference>